<gene>
    <name evidence="1" type="ORF">TNIN_329041</name>
</gene>
<name>A0A8X6IKT6_9ARAC</name>
<keyword evidence="2" id="KW-1185">Reference proteome</keyword>
<organism evidence="1 2">
    <name type="scientific">Trichonephila inaurata madagascariensis</name>
    <dbReference type="NCBI Taxonomy" id="2747483"/>
    <lineage>
        <taxon>Eukaryota</taxon>
        <taxon>Metazoa</taxon>
        <taxon>Ecdysozoa</taxon>
        <taxon>Arthropoda</taxon>
        <taxon>Chelicerata</taxon>
        <taxon>Arachnida</taxon>
        <taxon>Araneae</taxon>
        <taxon>Araneomorphae</taxon>
        <taxon>Entelegynae</taxon>
        <taxon>Araneoidea</taxon>
        <taxon>Nephilidae</taxon>
        <taxon>Trichonephila</taxon>
        <taxon>Trichonephila inaurata</taxon>
    </lineage>
</organism>
<evidence type="ECO:0000313" key="2">
    <source>
        <dbReference type="Proteomes" id="UP000886998"/>
    </source>
</evidence>
<comment type="caution">
    <text evidence="1">The sequence shown here is derived from an EMBL/GenBank/DDBJ whole genome shotgun (WGS) entry which is preliminary data.</text>
</comment>
<evidence type="ECO:0000313" key="1">
    <source>
        <dbReference type="EMBL" id="GFS49981.1"/>
    </source>
</evidence>
<reference evidence="1" key="1">
    <citation type="submission" date="2020-08" db="EMBL/GenBank/DDBJ databases">
        <title>Multicomponent nature underlies the extraordinary mechanical properties of spider dragline silk.</title>
        <authorList>
            <person name="Kono N."/>
            <person name="Nakamura H."/>
            <person name="Mori M."/>
            <person name="Yoshida Y."/>
            <person name="Ohtoshi R."/>
            <person name="Malay A.D."/>
            <person name="Moran D.A.P."/>
            <person name="Tomita M."/>
            <person name="Numata K."/>
            <person name="Arakawa K."/>
        </authorList>
    </citation>
    <scope>NUCLEOTIDE SEQUENCE</scope>
</reference>
<dbReference type="EMBL" id="BMAV01026386">
    <property type="protein sequence ID" value="GFS49981.1"/>
    <property type="molecule type" value="Genomic_DNA"/>
</dbReference>
<protein>
    <submittedName>
        <fullName evidence="1">Uncharacterized protein</fullName>
    </submittedName>
</protein>
<proteinExistence type="predicted"/>
<dbReference type="Proteomes" id="UP000886998">
    <property type="component" value="Unassembled WGS sequence"/>
</dbReference>
<sequence>MSTGVHEMFDHAQPVARPPFCDRYYNDEKLYKTPLLVKEAGDKVSQPRIFRDVTNSGKAITKTHARTLGLYHEGDRLSQ</sequence>
<dbReference type="AlphaFoldDB" id="A0A8X6IKT6"/>
<accession>A0A8X6IKT6</accession>